<gene>
    <name evidence="1" type="ORF">EJB06_03910</name>
</gene>
<evidence type="ECO:0000313" key="1">
    <source>
        <dbReference type="EMBL" id="RSZ60276.1"/>
    </source>
</evidence>
<keyword evidence="2" id="KW-1185">Reference proteome</keyword>
<name>A0A430HRY3_9BURK</name>
<organism evidence="1 2">
    <name type="scientific">Massilia atriviolacea</name>
    <dbReference type="NCBI Taxonomy" id="2495579"/>
    <lineage>
        <taxon>Bacteria</taxon>
        <taxon>Pseudomonadati</taxon>
        <taxon>Pseudomonadota</taxon>
        <taxon>Betaproteobacteria</taxon>
        <taxon>Burkholderiales</taxon>
        <taxon>Oxalobacteraceae</taxon>
        <taxon>Telluria group</taxon>
        <taxon>Massilia</taxon>
    </lineage>
</organism>
<dbReference type="EMBL" id="RXLQ01000002">
    <property type="protein sequence ID" value="RSZ60276.1"/>
    <property type="molecule type" value="Genomic_DNA"/>
</dbReference>
<proteinExistence type="predicted"/>
<dbReference type="Proteomes" id="UP000278085">
    <property type="component" value="Unassembled WGS sequence"/>
</dbReference>
<evidence type="ECO:0000313" key="2">
    <source>
        <dbReference type="Proteomes" id="UP000278085"/>
    </source>
</evidence>
<protein>
    <submittedName>
        <fullName evidence="1">Uncharacterized protein</fullName>
    </submittedName>
</protein>
<accession>A0A430HRY3</accession>
<dbReference type="AlphaFoldDB" id="A0A430HRY3"/>
<reference evidence="1 2" key="1">
    <citation type="submission" date="2018-12" db="EMBL/GenBank/DDBJ databases">
        <authorList>
            <person name="Yang E."/>
        </authorList>
    </citation>
    <scope>NUCLEOTIDE SEQUENCE [LARGE SCALE GENOMIC DNA]</scope>
    <source>
        <strain evidence="1 2">SOD</strain>
    </source>
</reference>
<dbReference type="OrthoDB" id="9982015at2"/>
<dbReference type="RefSeq" id="WP_126072691.1">
    <property type="nucleotide sequence ID" value="NZ_CP051166.1"/>
</dbReference>
<comment type="caution">
    <text evidence="1">The sequence shown here is derived from an EMBL/GenBank/DDBJ whole genome shotgun (WGS) entry which is preliminary data.</text>
</comment>
<sequence length="176" mass="19746">MMLPQITNPHRVLIQAGMWVHRNSDCISFELLLTPDQATIRYFRGEGPWWEDFLVGEQRVPAKVATDFIAGVNAVIGREDRFVNWGRSGTQYHARISEGPAGTAHLLEIDSDDLTREVLREVASDPAQRPEVAEYARSALARDPFNRAYAVFRLAQAFAHALGYDVPPPVAPRYGD</sequence>